<sequence length="119" mass="13557">MPPTRPSRSPRYSAPKPFFNLRRVPKPLPRAPDHKANKVKLVLRGHHAQGMPVYSSAMDTWLTVKTTYAKHFRIAPQDIHLVWDGQQLRDKDTVAETIALYEEDFGDGEGLLIDVLDKP</sequence>
<dbReference type="GeneID" id="39588735"/>
<comment type="caution">
    <text evidence="1">The sequence shown here is derived from an EMBL/GenBank/DDBJ whole genome shotgun (WGS) entry which is preliminary data.</text>
</comment>
<protein>
    <recommendedName>
        <fullName evidence="3">Ubiquitin-like domain-containing protein</fullName>
    </recommendedName>
</protein>
<dbReference type="InterPro" id="IPR029071">
    <property type="entry name" value="Ubiquitin-like_domsf"/>
</dbReference>
<gene>
    <name evidence="1" type="ORF">EHS24_004192</name>
</gene>
<organism evidence="1 2">
    <name type="scientific">Apiotrichum porosum</name>
    <dbReference type="NCBI Taxonomy" id="105984"/>
    <lineage>
        <taxon>Eukaryota</taxon>
        <taxon>Fungi</taxon>
        <taxon>Dikarya</taxon>
        <taxon>Basidiomycota</taxon>
        <taxon>Agaricomycotina</taxon>
        <taxon>Tremellomycetes</taxon>
        <taxon>Trichosporonales</taxon>
        <taxon>Trichosporonaceae</taxon>
        <taxon>Apiotrichum</taxon>
    </lineage>
</organism>
<dbReference type="EMBL" id="RSCE01000002">
    <property type="protein sequence ID" value="RSH86002.1"/>
    <property type="molecule type" value="Genomic_DNA"/>
</dbReference>
<evidence type="ECO:0000313" key="2">
    <source>
        <dbReference type="Proteomes" id="UP000279236"/>
    </source>
</evidence>
<dbReference type="RefSeq" id="XP_028478787.1">
    <property type="nucleotide sequence ID" value="XM_028619815.1"/>
</dbReference>
<keyword evidence="2" id="KW-1185">Reference proteome</keyword>
<dbReference type="AlphaFoldDB" id="A0A427Y4J6"/>
<evidence type="ECO:0008006" key="3">
    <source>
        <dbReference type="Google" id="ProtNLM"/>
    </source>
</evidence>
<dbReference type="Proteomes" id="UP000279236">
    <property type="component" value="Unassembled WGS sequence"/>
</dbReference>
<dbReference type="Gene3D" id="3.10.20.90">
    <property type="entry name" value="Phosphatidylinositol 3-kinase Catalytic Subunit, Chain A, domain 1"/>
    <property type="match status" value="1"/>
</dbReference>
<accession>A0A427Y4J6</accession>
<proteinExistence type="predicted"/>
<reference evidence="1 2" key="1">
    <citation type="submission" date="2018-11" db="EMBL/GenBank/DDBJ databases">
        <title>Genome sequence of Apiotrichum porosum DSM 27194.</title>
        <authorList>
            <person name="Aliyu H."/>
            <person name="Gorte O."/>
            <person name="Ochsenreither K."/>
        </authorList>
    </citation>
    <scope>NUCLEOTIDE SEQUENCE [LARGE SCALE GENOMIC DNA]</scope>
    <source>
        <strain evidence="1 2">DSM 27194</strain>
    </source>
</reference>
<name>A0A427Y4J6_9TREE</name>
<dbReference type="SUPFAM" id="SSF54236">
    <property type="entry name" value="Ubiquitin-like"/>
    <property type="match status" value="1"/>
</dbReference>
<evidence type="ECO:0000313" key="1">
    <source>
        <dbReference type="EMBL" id="RSH86002.1"/>
    </source>
</evidence>